<dbReference type="PANTHER" id="PTHR23507">
    <property type="entry name" value="ZGC:174356"/>
    <property type="match status" value="1"/>
</dbReference>
<feature type="transmembrane region" description="Helical" evidence="6">
    <location>
        <begin position="199"/>
        <end position="222"/>
    </location>
</feature>
<keyword evidence="4 6" id="KW-0472">Membrane</keyword>
<feature type="compositionally biased region" description="Polar residues" evidence="5">
    <location>
        <begin position="1"/>
        <end position="11"/>
    </location>
</feature>
<keyword evidence="2 6" id="KW-0812">Transmembrane</keyword>
<evidence type="ECO:0000256" key="4">
    <source>
        <dbReference type="ARBA" id="ARBA00023136"/>
    </source>
</evidence>
<dbReference type="Gene3D" id="1.20.1250.20">
    <property type="entry name" value="MFS general substrate transporter like domains"/>
    <property type="match status" value="1"/>
</dbReference>
<comment type="caution">
    <text evidence="7">The sequence shown here is derived from an EMBL/GenBank/DDBJ whole genome shotgun (WGS) entry which is preliminary data.</text>
</comment>
<feature type="transmembrane region" description="Helical" evidence="6">
    <location>
        <begin position="176"/>
        <end position="193"/>
    </location>
</feature>
<gene>
    <name evidence="7" type="ORF">LECACI_7A003784</name>
</gene>
<evidence type="ECO:0000256" key="3">
    <source>
        <dbReference type="ARBA" id="ARBA00022989"/>
    </source>
</evidence>
<feature type="transmembrane region" description="Helical" evidence="6">
    <location>
        <begin position="234"/>
        <end position="256"/>
    </location>
</feature>
<dbReference type="CDD" id="cd06174">
    <property type="entry name" value="MFS"/>
    <property type="match status" value="1"/>
</dbReference>
<dbReference type="GO" id="GO:0022857">
    <property type="term" value="F:transmembrane transporter activity"/>
    <property type="evidence" value="ECO:0007669"/>
    <property type="project" value="InterPro"/>
</dbReference>
<dbReference type="GO" id="GO:0016020">
    <property type="term" value="C:membrane"/>
    <property type="evidence" value="ECO:0007669"/>
    <property type="project" value="UniProtKB-SubCell"/>
</dbReference>
<evidence type="ECO:0000313" key="7">
    <source>
        <dbReference type="EMBL" id="CAK3981880.1"/>
    </source>
</evidence>
<reference evidence="7" key="1">
    <citation type="submission" date="2023-11" db="EMBL/GenBank/DDBJ databases">
        <authorList>
            <person name="Alioto T."/>
            <person name="Alioto T."/>
            <person name="Gomez Garrido J."/>
        </authorList>
    </citation>
    <scope>NUCLEOTIDE SEQUENCE</scope>
</reference>
<keyword evidence="3 6" id="KW-1133">Transmembrane helix</keyword>
<name>A0AAI9E8B7_9PEZI</name>
<evidence type="ECO:0000256" key="5">
    <source>
        <dbReference type="SAM" id="MobiDB-lite"/>
    </source>
</evidence>
<evidence type="ECO:0008006" key="9">
    <source>
        <dbReference type="Google" id="ProtNLM"/>
    </source>
</evidence>
<feature type="transmembrane region" description="Helical" evidence="6">
    <location>
        <begin position="262"/>
        <end position="282"/>
    </location>
</feature>
<feature type="transmembrane region" description="Helical" evidence="6">
    <location>
        <begin position="506"/>
        <end position="529"/>
    </location>
</feature>
<feature type="region of interest" description="Disordered" evidence="5">
    <location>
        <begin position="1"/>
        <end position="54"/>
    </location>
</feature>
<proteinExistence type="predicted"/>
<keyword evidence="8" id="KW-1185">Reference proteome</keyword>
<feature type="region of interest" description="Disordered" evidence="5">
    <location>
        <begin position="291"/>
        <end position="311"/>
    </location>
</feature>
<feature type="transmembrane region" description="Helical" evidence="6">
    <location>
        <begin position="341"/>
        <end position="361"/>
    </location>
</feature>
<dbReference type="AlphaFoldDB" id="A0AAI9E8B7"/>
<dbReference type="EMBL" id="CAVMBE010000019">
    <property type="protein sequence ID" value="CAK3981880.1"/>
    <property type="molecule type" value="Genomic_DNA"/>
</dbReference>
<dbReference type="PANTHER" id="PTHR23507:SF1">
    <property type="entry name" value="FI18259P1-RELATED"/>
    <property type="match status" value="1"/>
</dbReference>
<evidence type="ECO:0000256" key="6">
    <source>
        <dbReference type="SAM" id="Phobius"/>
    </source>
</evidence>
<dbReference type="Pfam" id="PF07690">
    <property type="entry name" value="MFS_1"/>
    <property type="match status" value="1"/>
</dbReference>
<evidence type="ECO:0000256" key="1">
    <source>
        <dbReference type="ARBA" id="ARBA00004141"/>
    </source>
</evidence>
<accession>A0AAI9E8B7</accession>
<dbReference type="InterPro" id="IPR036259">
    <property type="entry name" value="MFS_trans_sf"/>
</dbReference>
<dbReference type="SUPFAM" id="SSF103473">
    <property type="entry name" value="MFS general substrate transporter"/>
    <property type="match status" value="1"/>
</dbReference>
<feature type="transmembrane region" description="Helical" evidence="6">
    <location>
        <begin position="60"/>
        <end position="76"/>
    </location>
</feature>
<organism evidence="7 8">
    <name type="scientific">Lecanosticta acicola</name>
    <dbReference type="NCBI Taxonomy" id="111012"/>
    <lineage>
        <taxon>Eukaryota</taxon>
        <taxon>Fungi</taxon>
        <taxon>Dikarya</taxon>
        <taxon>Ascomycota</taxon>
        <taxon>Pezizomycotina</taxon>
        <taxon>Dothideomycetes</taxon>
        <taxon>Dothideomycetidae</taxon>
        <taxon>Mycosphaerellales</taxon>
        <taxon>Mycosphaerellaceae</taxon>
        <taxon>Lecanosticta</taxon>
    </lineage>
</organism>
<evidence type="ECO:0000256" key="2">
    <source>
        <dbReference type="ARBA" id="ARBA00022692"/>
    </source>
</evidence>
<comment type="subcellular location">
    <subcellularLocation>
        <location evidence="1">Membrane</location>
        <topology evidence="1">Multi-pass membrane protein</topology>
    </subcellularLocation>
</comment>
<dbReference type="InterPro" id="IPR011701">
    <property type="entry name" value="MFS"/>
</dbReference>
<sequence>MLLPDDSNSLQDPPKRQATITISRGGDEPTESSPLLGEEHAGQPPRGNGHQSIRKRPSPAFILLPMTIVILLVALGDQLQESPSTRIFESVICYRYHERHDPSKIILGRDRVHPGAIGGVEEKWCKADGVQDELARLNGYQNFFDGFPYLLLALPFGWAADRFGRWPIIMLNLIQLPARALWTQFVAWNWQAFDLRAVWLSSVFSLLGGGSIIASNLFYVTISDVTPQEERAAAFLRMAAVSLLPNVLTPPLAAWLMQLSPWIPSLLGTACTILAALVYCVVPETKNYQHQFPQCGTPSEEPTEGERPLPRARATKESLLSRCWLSNLTSSLSFLTTDWRIPALISAFSLHILIASINRLLLQYTSKRYALTIAQGTLLITLRNAVQVFLLLVLLPYLSQLAIRIFHLCGQRKDLYLARASQVLVATGWIGVAASPTLGSVVVSLAITSLGAGAGFLTRSFLTSLLPAEHIAVAYSLISMTDTLGSMFGNPLLAELLARGLALGGFWAGLPFFFVGIVAAFFAILMFMVRLRKGEED</sequence>
<dbReference type="Proteomes" id="UP001296104">
    <property type="component" value="Unassembled WGS sequence"/>
</dbReference>
<protein>
    <recommendedName>
        <fullName evidence="9">MFS transporter</fullName>
    </recommendedName>
</protein>
<evidence type="ECO:0000313" key="8">
    <source>
        <dbReference type="Proteomes" id="UP001296104"/>
    </source>
</evidence>
<feature type="transmembrane region" description="Helical" evidence="6">
    <location>
        <begin position="474"/>
        <end position="494"/>
    </location>
</feature>